<reference evidence="3 4" key="1">
    <citation type="submission" date="2016-09" db="EMBL/GenBank/DDBJ databases">
        <title>Extensive genetic diversity and differential bi-allelic expression allows diatom success in the polar Southern Ocean.</title>
        <authorList>
            <consortium name="DOE Joint Genome Institute"/>
            <person name="Mock T."/>
            <person name="Otillar R.P."/>
            <person name="Strauss J."/>
            <person name="Dupont C."/>
            <person name="Frickenhaus S."/>
            <person name="Maumus F."/>
            <person name="Mcmullan M."/>
            <person name="Sanges R."/>
            <person name="Schmutz J."/>
            <person name="Toseland A."/>
            <person name="Valas R."/>
            <person name="Veluchamy A."/>
            <person name="Ward B.J."/>
            <person name="Allen A."/>
            <person name="Barry K."/>
            <person name="Falciatore A."/>
            <person name="Ferrante M."/>
            <person name="Fortunato A.E."/>
            <person name="Gloeckner G."/>
            <person name="Gruber A."/>
            <person name="Hipkin R."/>
            <person name="Janech M."/>
            <person name="Kroth P."/>
            <person name="Leese F."/>
            <person name="Lindquist E."/>
            <person name="Lyon B.R."/>
            <person name="Martin J."/>
            <person name="Mayer C."/>
            <person name="Parker M."/>
            <person name="Quesneville H."/>
            <person name="Raymond J."/>
            <person name="Uhlig C."/>
            <person name="Valentin K.U."/>
            <person name="Worden A.Z."/>
            <person name="Armbrust E.V."/>
            <person name="Bowler C."/>
            <person name="Green B."/>
            <person name="Moulton V."/>
            <person name="Van Oosterhout C."/>
            <person name="Grigoriev I."/>
        </authorList>
    </citation>
    <scope>NUCLEOTIDE SEQUENCE [LARGE SCALE GENOMIC DNA]</scope>
    <source>
        <strain evidence="3 4">CCMP1102</strain>
    </source>
</reference>
<dbReference type="AlphaFoldDB" id="A0A1E7EZ11"/>
<organism evidence="3 4">
    <name type="scientific">Fragilariopsis cylindrus CCMP1102</name>
    <dbReference type="NCBI Taxonomy" id="635003"/>
    <lineage>
        <taxon>Eukaryota</taxon>
        <taxon>Sar</taxon>
        <taxon>Stramenopiles</taxon>
        <taxon>Ochrophyta</taxon>
        <taxon>Bacillariophyta</taxon>
        <taxon>Bacillariophyceae</taxon>
        <taxon>Bacillariophycidae</taxon>
        <taxon>Bacillariales</taxon>
        <taxon>Bacillariaceae</taxon>
        <taxon>Fragilariopsis</taxon>
    </lineage>
</organism>
<evidence type="ECO:0000256" key="2">
    <source>
        <dbReference type="SAM" id="Phobius"/>
    </source>
</evidence>
<keyword evidence="2" id="KW-0812">Transmembrane</keyword>
<keyword evidence="4" id="KW-1185">Reference proteome</keyword>
<dbReference type="EMBL" id="KV784369">
    <property type="protein sequence ID" value="OEU11059.1"/>
    <property type="molecule type" value="Genomic_DNA"/>
</dbReference>
<dbReference type="InParanoid" id="A0A1E7EZ11"/>
<feature type="region of interest" description="Disordered" evidence="1">
    <location>
        <begin position="401"/>
        <end position="425"/>
    </location>
</feature>
<feature type="region of interest" description="Disordered" evidence="1">
    <location>
        <begin position="1"/>
        <end position="66"/>
    </location>
</feature>
<feature type="transmembrane region" description="Helical" evidence="2">
    <location>
        <begin position="234"/>
        <end position="250"/>
    </location>
</feature>
<evidence type="ECO:0008006" key="5">
    <source>
        <dbReference type="Google" id="ProtNLM"/>
    </source>
</evidence>
<dbReference type="KEGG" id="fcy:FRACYDRAFT_246163"/>
<keyword evidence="2" id="KW-1133">Transmembrane helix</keyword>
<keyword evidence="2" id="KW-0472">Membrane</keyword>
<protein>
    <recommendedName>
        <fullName evidence="5">Transmembrane protein</fullName>
    </recommendedName>
</protein>
<gene>
    <name evidence="3" type="ORF">FRACYDRAFT_246163</name>
</gene>
<feature type="transmembrane region" description="Helical" evidence="2">
    <location>
        <begin position="346"/>
        <end position="368"/>
    </location>
</feature>
<feature type="compositionally biased region" description="Low complexity" evidence="1">
    <location>
        <begin position="41"/>
        <end position="54"/>
    </location>
</feature>
<sequence length="425" mass="46990">MMTEQDKDDNVDVLMPPPISVSPNDEAAAKNDVKKKKDGNDSSSSSSSSSVKSSTTTPQKNSGTNGTGTAAAANIELLKSTTTNINWFCDTFGRIGCFGHDDFYVRRRILVWGLVANCISLVLSLIACLSISLNYSLIQFAAFTRGMIYLPNIDLPLTKIWIGLRGIAVYHYQGQETLLNMTGLLTASVSSIYGGENYFVINFNDLCDVIADDTNQIVESIIDPDNSCDTCANASNGLVTAVIVSTLLILPNITTDILRMYPNYDLNCQKFFGSIISLCSMLGSLYAWWGYARSCYRTFNTEQESTTIATESILNVINDGDNNPLMEYLNNNRTTIDVAFNWRAGTGLICIAIATFLKVIDIIAVWVIPTPDIVHKRQLQDEYEQLYNSNNEENVDIDYEYDDEECRDSEVGREVGNDDGKGNEC</sequence>
<accession>A0A1E7EZ11</accession>
<feature type="transmembrane region" description="Helical" evidence="2">
    <location>
        <begin position="271"/>
        <end position="289"/>
    </location>
</feature>
<proteinExistence type="predicted"/>
<feature type="compositionally biased region" description="Basic and acidic residues" evidence="1">
    <location>
        <begin position="1"/>
        <end position="10"/>
    </location>
</feature>
<evidence type="ECO:0000313" key="3">
    <source>
        <dbReference type="EMBL" id="OEU11059.1"/>
    </source>
</evidence>
<evidence type="ECO:0000256" key="1">
    <source>
        <dbReference type="SAM" id="MobiDB-lite"/>
    </source>
</evidence>
<dbReference type="Proteomes" id="UP000095751">
    <property type="component" value="Unassembled WGS sequence"/>
</dbReference>
<feature type="compositionally biased region" description="Basic and acidic residues" evidence="1">
    <location>
        <begin position="408"/>
        <end position="425"/>
    </location>
</feature>
<evidence type="ECO:0000313" key="4">
    <source>
        <dbReference type="Proteomes" id="UP000095751"/>
    </source>
</evidence>
<name>A0A1E7EZ11_9STRA</name>
<dbReference type="OrthoDB" id="47376at2759"/>
<feature type="transmembrane region" description="Helical" evidence="2">
    <location>
        <begin position="109"/>
        <end position="133"/>
    </location>
</feature>